<dbReference type="InterPro" id="IPR011051">
    <property type="entry name" value="RmlC_Cupin_sf"/>
</dbReference>
<name>A0ABQ6FMZ7_9CHLR</name>
<sequence>MTADQQSLQLARRAFEEGDGIVRLTPTWVPRVFCIPGRRLRLHPDDLYAFGARRGGIDERWLASTVHADNGPLTSEDEGLSFIAVAGQKVPLRDTLELLGKELLGTEAIERYGGWVMFSKFFDNMQPLPFHLHQNDERAADVGRVGKPEAYYFPAQYNFSLNAFPYTFFGLEPGTTKDQVVACLKRWNEGDNGILQLSKAYRLSTGTGWDVPTGILHAPGTLCTYEPQRASDVSSMWQSLISDSQVIDRSMLVKDVPEDKWEDYDYLLSLLDWEGNVDPQFKERRFHTPIEARPVEEMRDAGYDERWIVYGSEFFSAKEVTLQPGRSVTLRDAGAYGLICVQGYGRIGQHPISAPSLIRFGELTEDEFFVSLPAAQQGVTLTNHSSSEPLVILKHFNLGNPEMPRP</sequence>
<evidence type="ECO:0000313" key="1">
    <source>
        <dbReference type="EMBL" id="GLV55589.1"/>
    </source>
</evidence>
<dbReference type="Proteomes" id="UP001344906">
    <property type="component" value="Unassembled WGS sequence"/>
</dbReference>
<comment type="caution">
    <text evidence="1">The sequence shown here is derived from an EMBL/GenBank/DDBJ whole genome shotgun (WGS) entry which is preliminary data.</text>
</comment>
<accession>A0ABQ6FMZ7</accession>
<dbReference type="RefSeq" id="WP_338250071.1">
    <property type="nucleotide sequence ID" value="NZ_BSRI01000001.1"/>
</dbReference>
<gene>
    <name evidence="1" type="ORF">KDH_24330</name>
</gene>
<keyword evidence="2" id="KW-1185">Reference proteome</keyword>
<dbReference type="SUPFAM" id="SSF51182">
    <property type="entry name" value="RmlC-like cupins"/>
    <property type="match status" value="1"/>
</dbReference>
<evidence type="ECO:0000313" key="2">
    <source>
        <dbReference type="Proteomes" id="UP001344906"/>
    </source>
</evidence>
<dbReference type="EMBL" id="BSRI01000001">
    <property type="protein sequence ID" value="GLV55589.1"/>
    <property type="molecule type" value="Genomic_DNA"/>
</dbReference>
<organism evidence="1 2">
    <name type="scientific">Dictyobacter halimunensis</name>
    <dbReference type="NCBI Taxonomy" id="3026934"/>
    <lineage>
        <taxon>Bacteria</taxon>
        <taxon>Bacillati</taxon>
        <taxon>Chloroflexota</taxon>
        <taxon>Ktedonobacteria</taxon>
        <taxon>Ktedonobacterales</taxon>
        <taxon>Dictyobacteraceae</taxon>
        <taxon>Dictyobacter</taxon>
    </lineage>
</organism>
<protein>
    <recommendedName>
        <fullName evidence="3">Mannose-6-phosphate isomerase</fullName>
    </recommendedName>
</protein>
<dbReference type="InterPro" id="IPR014710">
    <property type="entry name" value="RmlC-like_jellyroll"/>
</dbReference>
<evidence type="ECO:0008006" key="3">
    <source>
        <dbReference type="Google" id="ProtNLM"/>
    </source>
</evidence>
<reference evidence="1 2" key="1">
    <citation type="submission" date="2023-02" db="EMBL/GenBank/DDBJ databases">
        <title>Dictyobacter halimunensis sp. nov., a new member of the class Ktedonobacteria from forest soil in a geothermal area.</title>
        <authorList>
            <person name="Rachmania M.K."/>
            <person name="Ningsih F."/>
            <person name="Sakai Y."/>
            <person name="Yabe S."/>
            <person name="Yokota A."/>
            <person name="Sjamsuridzal W."/>
        </authorList>
    </citation>
    <scope>NUCLEOTIDE SEQUENCE [LARGE SCALE GENOMIC DNA]</scope>
    <source>
        <strain evidence="1 2">S3.2.2.5</strain>
    </source>
</reference>
<proteinExistence type="predicted"/>
<dbReference type="Gene3D" id="2.60.120.10">
    <property type="entry name" value="Jelly Rolls"/>
    <property type="match status" value="1"/>
</dbReference>